<organism evidence="8">
    <name type="scientific">Christensenella massiliensis</name>
    <dbReference type="NCBI Taxonomy" id="1805714"/>
    <lineage>
        <taxon>Bacteria</taxon>
        <taxon>Bacillati</taxon>
        <taxon>Bacillota</taxon>
        <taxon>Clostridia</taxon>
        <taxon>Christensenellales</taxon>
        <taxon>Christensenellaceae</taxon>
        <taxon>Christensenella</taxon>
    </lineage>
</organism>
<feature type="transmembrane region" description="Helical" evidence="7">
    <location>
        <begin position="362"/>
        <end position="385"/>
    </location>
</feature>
<feature type="transmembrane region" description="Helical" evidence="7">
    <location>
        <begin position="321"/>
        <end position="342"/>
    </location>
</feature>
<comment type="subcellular location">
    <subcellularLocation>
        <location evidence="1">Cell membrane</location>
        <topology evidence="1">Multi-pass membrane protein</topology>
    </subcellularLocation>
</comment>
<evidence type="ECO:0000313" key="8">
    <source>
        <dbReference type="EMBL" id="XCC61300.1"/>
    </source>
</evidence>
<proteinExistence type="predicted"/>
<dbReference type="GO" id="GO:0042910">
    <property type="term" value="F:xenobiotic transmembrane transporter activity"/>
    <property type="evidence" value="ECO:0007669"/>
    <property type="project" value="InterPro"/>
</dbReference>
<dbReference type="AlphaFoldDB" id="A0AAU8A5D7"/>
<keyword evidence="6 7" id="KW-0472">Membrane</keyword>
<evidence type="ECO:0000256" key="2">
    <source>
        <dbReference type="ARBA" id="ARBA00022448"/>
    </source>
</evidence>
<dbReference type="InterPro" id="IPR048279">
    <property type="entry name" value="MdtK-like"/>
</dbReference>
<feature type="transmembrane region" description="Helical" evidence="7">
    <location>
        <begin position="240"/>
        <end position="260"/>
    </location>
</feature>
<dbReference type="PIRSF" id="PIRSF006603">
    <property type="entry name" value="DinF"/>
    <property type="match status" value="1"/>
</dbReference>
<protein>
    <submittedName>
        <fullName evidence="8">MATE family efflux transporter</fullName>
    </submittedName>
</protein>
<keyword evidence="5 7" id="KW-1133">Transmembrane helix</keyword>
<dbReference type="PANTHER" id="PTHR42925:SF2">
    <property type="entry name" value="NA+ DRIVEN MULTIDRUG EFFLUX PUMP"/>
    <property type="match status" value="1"/>
</dbReference>
<dbReference type="EMBL" id="CP117826">
    <property type="protein sequence ID" value="XCC61300.1"/>
    <property type="molecule type" value="Genomic_DNA"/>
</dbReference>
<dbReference type="InterPro" id="IPR047135">
    <property type="entry name" value="YsiQ"/>
</dbReference>
<feature type="transmembrane region" description="Helical" evidence="7">
    <location>
        <begin position="136"/>
        <end position="155"/>
    </location>
</feature>
<sequence length="471" mass="51729">MEKGLKKSMDHRNMLKMFLTIALPVALQNLLTYAVSLMDSIMVGSLGEVQLSAVTVANQPFFLFMMCMFGLSSGACVLISQYWGKQDRETISRIFGIVIRLAVLIGIGVTAVVLLFPRPVMALYTSEQPVIEYGVQYLRVVVFSYIPFAFTNGYLTCVRSVERVRIAVVTYSISFCVNVFFNYVFIFGKFGAPALGVAGAGVGTVIARATEFAIVLIYALKKETRVTLWWRYILKSEKWLFRDFIRFAAPVMVNEMMWAFGSSAHTAILGRMSVSAIATVSIVSTAFQIVTVFIYGASSATLVIVGKHIGEKKFELARKSANWLVVANVVIAAATAAAFLLLKDTFMSFYTITPETKTALDATMVVAAVIILFYSVNMACIVGVFRGGGDTMFAMYLDIIAMWGIAVPLGALGAFAWGLSIPAVYFLLRSDEVVKAVVCLLRMKSGKWLRSVTRNTDGTDDAPLPPQREVC</sequence>
<feature type="transmembrane region" description="Helical" evidence="7">
    <location>
        <begin position="272"/>
        <end position="305"/>
    </location>
</feature>
<feature type="transmembrane region" description="Helical" evidence="7">
    <location>
        <begin position="397"/>
        <end position="417"/>
    </location>
</feature>
<evidence type="ECO:0000256" key="7">
    <source>
        <dbReference type="SAM" id="Phobius"/>
    </source>
</evidence>
<feature type="transmembrane region" description="Helical" evidence="7">
    <location>
        <begin position="194"/>
        <end position="220"/>
    </location>
</feature>
<evidence type="ECO:0000256" key="5">
    <source>
        <dbReference type="ARBA" id="ARBA00022989"/>
    </source>
</evidence>
<reference evidence="8" key="1">
    <citation type="submission" date="2023-02" db="EMBL/GenBank/DDBJ databases">
        <title>Gut commensal Christensenella minuta modulates host metabolism via a new class of secondary bile acids.</title>
        <authorList>
            <person name="Liu C."/>
        </authorList>
    </citation>
    <scope>NUCLEOTIDE SEQUENCE</scope>
    <source>
        <strain evidence="8">CA70</strain>
    </source>
</reference>
<evidence type="ECO:0000256" key="6">
    <source>
        <dbReference type="ARBA" id="ARBA00023136"/>
    </source>
</evidence>
<evidence type="ECO:0000256" key="4">
    <source>
        <dbReference type="ARBA" id="ARBA00022692"/>
    </source>
</evidence>
<gene>
    <name evidence="8" type="ORF">PUP29_07090</name>
</gene>
<dbReference type="InterPro" id="IPR002528">
    <property type="entry name" value="MATE_fam"/>
</dbReference>
<dbReference type="CDD" id="cd13134">
    <property type="entry name" value="MATE_like_8"/>
    <property type="match status" value="1"/>
</dbReference>
<dbReference type="GO" id="GO:0015297">
    <property type="term" value="F:antiporter activity"/>
    <property type="evidence" value="ECO:0007669"/>
    <property type="project" value="InterPro"/>
</dbReference>
<dbReference type="PANTHER" id="PTHR42925">
    <property type="entry name" value="MULTIDRUG AND TOXIN EFFLUX PROTEIN MATE FAMILY"/>
    <property type="match status" value="1"/>
</dbReference>
<dbReference type="GO" id="GO:0005886">
    <property type="term" value="C:plasma membrane"/>
    <property type="evidence" value="ECO:0007669"/>
    <property type="project" value="UniProtKB-SubCell"/>
</dbReference>
<feature type="transmembrane region" description="Helical" evidence="7">
    <location>
        <begin position="61"/>
        <end position="82"/>
    </location>
</feature>
<keyword evidence="2" id="KW-0813">Transport</keyword>
<dbReference type="RefSeq" id="WP_353422833.1">
    <property type="nucleotide sequence ID" value="NZ_CP117826.1"/>
</dbReference>
<feature type="transmembrane region" description="Helical" evidence="7">
    <location>
        <begin position="167"/>
        <end position="188"/>
    </location>
</feature>
<keyword evidence="4 7" id="KW-0812">Transmembrane</keyword>
<evidence type="ECO:0000256" key="1">
    <source>
        <dbReference type="ARBA" id="ARBA00004651"/>
    </source>
</evidence>
<feature type="transmembrane region" description="Helical" evidence="7">
    <location>
        <begin position="94"/>
        <end position="116"/>
    </location>
</feature>
<evidence type="ECO:0000256" key="3">
    <source>
        <dbReference type="ARBA" id="ARBA00022475"/>
    </source>
</evidence>
<name>A0AAU8A5D7_9FIRM</name>
<dbReference type="Pfam" id="PF01554">
    <property type="entry name" value="MatE"/>
    <property type="match status" value="2"/>
</dbReference>
<accession>A0AAU8A5D7</accession>
<dbReference type="NCBIfam" id="TIGR00797">
    <property type="entry name" value="matE"/>
    <property type="match status" value="1"/>
</dbReference>
<keyword evidence="3" id="KW-1003">Cell membrane</keyword>